<accession>A0ABX3HV81</accession>
<dbReference type="EMBL" id="MPTD01000002">
    <property type="protein sequence ID" value="OMD55269.1"/>
    <property type="molecule type" value="Genomic_DNA"/>
</dbReference>
<dbReference type="RefSeq" id="WP_076298311.1">
    <property type="nucleotide sequence ID" value="NZ_MPTD01000002.1"/>
</dbReference>
<evidence type="ECO:0000313" key="1">
    <source>
        <dbReference type="EMBL" id="OMD55269.1"/>
    </source>
</evidence>
<reference evidence="1 2" key="1">
    <citation type="submission" date="2016-10" db="EMBL/GenBank/DDBJ databases">
        <title>Paenibacillus species isolates.</title>
        <authorList>
            <person name="Beno S.M."/>
        </authorList>
    </citation>
    <scope>NUCLEOTIDE SEQUENCE [LARGE SCALE GENOMIC DNA]</scope>
    <source>
        <strain evidence="1 2">FSL R5-0923</strain>
    </source>
</reference>
<keyword evidence="2" id="KW-1185">Reference proteome</keyword>
<dbReference type="Proteomes" id="UP000187313">
    <property type="component" value="Unassembled WGS sequence"/>
</dbReference>
<evidence type="ECO:0000313" key="2">
    <source>
        <dbReference type="Proteomes" id="UP000187313"/>
    </source>
</evidence>
<name>A0ABX3HV81_9BACL</name>
<organism evidence="1 2">
    <name type="scientific">Paenibacillus odorifer</name>
    <dbReference type="NCBI Taxonomy" id="189426"/>
    <lineage>
        <taxon>Bacteria</taxon>
        <taxon>Bacillati</taxon>
        <taxon>Bacillota</taxon>
        <taxon>Bacilli</taxon>
        <taxon>Bacillales</taxon>
        <taxon>Paenibacillaceae</taxon>
        <taxon>Paenibacillus</taxon>
    </lineage>
</organism>
<gene>
    <name evidence="1" type="ORF">BSK51_04240</name>
</gene>
<sequence length="137" mass="15850">MNWKESYADTCAELQMMKLREFELRKQWEAAHKAVKEGKMPSSIYCHIDLVKGLELYNVAADKLNECVDEVQRLEGIKRQYESYMDQFTGLDNVILSKRAQGYSLKEIAAFTGHSYGYIRNKMAKHDKEVTQSTKAS</sequence>
<protein>
    <submittedName>
        <fullName evidence="1">Uncharacterized protein</fullName>
    </submittedName>
</protein>
<proteinExistence type="predicted"/>
<comment type="caution">
    <text evidence="1">The sequence shown here is derived from an EMBL/GenBank/DDBJ whole genome shotgun (WGS) entry which is preliminary data.</text>
</comment>